<organism evidence="6 7">
    <name type="scientific">Pendulispora brunnea</name>
    <dbReference type="NCBI Taxonomy" id="2905690"/>
    <lineage>
        <taxon>Bacteria</taxon>
        <taxon>Pseudomonadati</taxon>
        <taxon>Myxococcota</taxon>
        <taxon>Myxococcia</taxon>
        <taxon>Myxococcales</taxon>
        <taxon>Sorangiineae</taxon>
        <taxon>Pendulisporaceae</taxon>
        <taxon>Pendulispora</taxon>
    </lineage>
</organism>
<keyword evidence="3" id="KW-0012">Acyltransferase</keyword>
<dbReference type="Pfam" id="PF02801">
    <property type="entry name" value="Ketoacyl-synt_C"/>
    <property type="match status" value="1"/>
</dbReference>
<evidence type="ECO:0000256" key="3">
    <source>
        <dbReference type="ARBA" id="ARBA00023315"/>
    </source>
</evidence>
<dbReference type="PANTHER" id="PTHR11712">
    <property type="entry name" value="POLYKETIDE SYNTHASE-RELATED"/>
    <property type="match status" value="1"/>
</dbReference>
<evidence type="ECO:0000256" key="1">
    <source>
        <dbReference type="ARBA" id="ARBA00008467"/>
    </source>
</evidence>
<dbReference type="Proteomes" id="UP001379533">
    <property type="component" value="Chromosome"/>
</dbReference>
<evidence type="ECO:0000256" key="2">
    <source>
        <dbReference type="ARBA" id="ARBA00022679"/>
    </source>
</evidence>
<dbReference type="PROSITE" id="PS52004">
    <property type="entry name" value="KS3_2"/>
    <property type="match status" value="1"/>
</dbReference>
<sequence length="416" mass="43618">MSASVVVTGLGIASPNGLGTKDYWSATLRGKSGIGRITRFDPTGYPAQLAGEIQGFEAKKHLPQRLLPQTDRMTRLALVAADWALEDAGVKPDTLSEFDMGVVTASSSGGFEFGQNELQKLWSQGSQHVSAYQSFAWFYAVNSGQISIRNGMKGPSGVVVSDQAGGLDALAQARRQIRKGTPLIVSGSIDASICTWGWVAQGASGRLSTGTDPERAYLPFDADASGFVPGEGGAILILENESAARKRGAKVYGEIAGYGATIDPKPGSDRAPGLRKAIELALADAGVGPRDVDVVFADAAAIPELDRIESEALVQVFGPRGVPVTAPKTMTGRLYSGAAPLDVATALLAIQEGLIPPTVHTAAISDYQLDLVTGEPRRANVRTALVLARGYHGFNSALVVRGFHESSNNQLQNTGS</sequence>
<dbReference type="InterPro" id="IPR014031">
    <property type="entry name" value="Ketoacyl_synth_C"/>
</dbReference>
<dbReference type="PANTHER" id="PTHR11712:SF322">
    <property type="entry name" value="POLYKETIDE BETA-KETOACYL SYNTHASE 2-RELATED"/>
    <property type="match status" value="1"/>
</dbReference>
<dbReference type="Gene3D" id="3.40.47.10">
    <property type="match status" value="2"/>
</dbReference>
<evidence type="ECO:0000313" key="7">
    <source>
        <dbReference type="Proteomes" id="UP001379533"/>
    </source>
</evidence>
<dbReference type="InterPro" id="IPR014030">
    <property type="entry name" value="Ketoacyl_synth_N"/>
</dbReference>
<dbReference type="RefSeq" id="WP_394842835.1">
    <property type="nucleotide sequence ID" value="NZ_CP089982.1"/>
</dbReference>
<protein>
    <submittedName>
        <fullName evidence="6">Ketosynthase chain-length factor</fullName>
    </submittedName>
</protein>
<dbReference type="SMART" id="SM00825">
    <property type="entry name" value="PKS_KS"/>
    <property type="match status" value="1"/>
</dbReference>
<dbReference type="SUPFAM" id="SSF53901">
    <property type="entry name" value="Thiolase-like"/>
    <property type="match status" value="2"/>
</dbReference>
<dbReference type="CDD" id="cd00832">
    <property type="entry name" value="CLF"/>
    <property type="match status" value="1"/>
</dbReference>
<keyword evidence="2 4" id="KW-0808">Transferase</keyword>
<feature type="domain" description="Ketosynthase family 3 (KS3)" evidence="5">
    <location>
        <begin position="2"/>
        <end position="402"/>
    </location>
</feature>
<keyword evidence="7" id="KW-1185">Reference proteome</keyword>
<evidence type="ECO:0000256" key="4">
    <source>
        <dbReference type="RuleBase" id="RU003694"/>
    </source>
</evidence>
<name>A0ABZ2K0F0_9BACT</name>
<dbReference type="InterPro" id="IPR016039">
    <property type="entry name" value="Thiolase-like"/>
</dbReference>
<gene>
    <name evidence="6" type="ORF">LZC95_37905</name>
</gene>
<evidence type="ECO:0000259" key="5">
    <source>
        <dbReference type="PROSITE" id="PS52004"/>
    </source>
</evidence>
<dbReference type="EMBL" id="CP089982">
    <property type="protein sequence ID" value="WXA92218.1"/>
    <property type="molecule type" value="Genomic_DNA"/>
</dbReference>
<accession>A0ABZ2K0F0</accession>
<reference evidence="6 7" key="1">
    <citation type="submission" date="2021-12" db="EMBL/GenBank/DDBJ databases">
        <title>Discovery of the Pendulisporaceae a myxobacterial family with distinct sporulation behavior and unique specialized metabolism.</title>
        <authorList>
            <person name="Garcia R."/>
            <person name="Popoff A."/>
            <person name="Bader C.D."/>
            <person name="Loehr J."/>
            <person name="Walesch S."/>
            <person name="Walt C."/>
            <person name="Boldt J."/>
            <person name="Bunk B."/>
            <person name="Haeckl F.J.F.P.J."/>
            <person name="Gunesch A.P."/>
            <person name="Birkelbach J."/>
            <person name="Nuebel U."/>
            <person name="Pietschmann T."/>
            <person name="Bach T."/>
            <person name="Mueller R."/>
        </authorList>
    </citation>
    <scope>NUCLEOTIDE SEQUENCE [LARGE SCALE GENOMIC DNA]</scope>
    <source>
        <strain evidence="6 7">MSr12523</strain>
    </source>
</reference>
<dbReference type="InterPro" id="IPR000794">
    <property type="entry name" value="Beta-ketoacyl_synthase"/>
</dbReference>
<dbReference type="InterPro" id="IPR020841">
    <property type="entry name" value="PKS_Beta-ketoAc_synthase_dom"/>
</dbReference>
<evidence type="ECO:0000313" key="6">
    <source>
        <dbReference type="EMBL" id="WXA92218.1"/>
    </source>
</evidence>
<comment type="similarity">
    <text evidence="1 4">Belongs to the thiolase-like superfamily. Beta-ketoacyl-ACP synthases family.</text>
</comment>
<dbReference type="Pfam" id="PF00109">
    <property type="entry name" value="ketoacyl-synt"/>
    <property type="match status" value="1"/>
</dbReference>
<proteinExistence type="inferred from homology"/>